<keyword evidence="2" id="KW-1185">Reference proteome</keyword>
<evidence type="ECO:0000313" key="1">
    <source>
        <dbReference type="EMBL" id="KAJ9660896.1"/>
    </source>
</evidence>
<accession>A0ACC3AEL7</accession>
<evidence type="ECO:0000313" key="2">
    <source>
        <dbReference type="Proteomes" id="UP001172386"/>
    </source>
</evidence>
<sequence length="1012" mass="112466">MASTDFLTAANDAAQSSLNLPNLTHTAVNTTGSLINSLSAKDAVLFPLRLLAKADHFLFSTFPRAVLRTTGLGALINGAIDHFRERNMAEVGGVAAAAGVAQAVDPAAGSWSDFLAEAFQQSTNRSYWGMLHYMTSRWAFTCFMLALVLNRVGVYGASRQRIVLTWNKRLALRLVPIMLFIAQIHQLLRAIHCQSSPYYSLYRHGDNDKYTILDWSTDGGVVHKVSSSLLFWSTDEQSCAALGMSRPEPNVRARYGSFSLLWPTFLKLSLSHLVENLSCSLQQIPVMTEVGLSVFEHSLAFAEAETMIAHTLDKSIGKAIRAANVTSSTVTAAAAVATEEASIPASGTLLAITDAAQAVVGPHLFDKFNVPVEVLLVALISCGNSLASHVISVLGKKHKWRLANTAFWGFCYITAFTWGFLSESNLVRNDGTGTRPVSGLLHFPTVAIVGFLPHIAIIFGILICGVIYAVALLLTAVSLGTNPNIRQPSSLGERISIAHDNLQAAIQVKSINIRWYEDFYTALLRVGFAALTAASEAVFLNEGRSVEMRQFTWLEEERLDELDDSLDPLRSPEEAHFQIVEEYGIPGTTRDGHSRQVGEWQSGYEKEKKLDKKDKTLQAKDAFIYPNPRTDGVGALQRTTRFYLLFIFMRGIMFTVAGWLAYGIGAFLDRIGITARPAWLRRIIGGSLKQSANDRDRLRTYEENKRFDEWAKTHPQQNRARNFDVDISHEIRQKLVGEDIDEQLDDQMYNHFKSGGWYGNRDDSGDFILPSVEQDEDVTSIITTTTASSEADEQGWESESDGRRTPTQRQKSPSWSFGDILRYRRSETPTPEAPILDNATLARLLNPQDKASRDEARVLSSHLTSDSVMTRSRYRRQFEADRASVLLAGRTQPTTNIANTSTSSTARQPLTDEEEAQTLEHLLLTRRKQKSSAKFQSQRQRSPNVDDSEPQLPQQTGPPCVVCQAEPRTIITWPCRCLTVCEDCRVNLAMNNFGKCVTCRRDVGGFVRLYVP</sequence>
<protein>
    <submittedName>
        <fullName evidence="1">Uncharacterized protein</fullName>
    </submittedName>
</protein>
<reference evidence="1" key="1">
    <citation type="submission" date="2022-10" db="EMBL/GenBank/DDBJ databases">
        <title>Culturing micro-colonial fungi from biological soil crusts in the Mojave desert and describing Neophaeococcomyces mojavensis, and introducing the new genera and species Taxawa tesnikishii.</title>
        <authorList>
            <person name="Kurbessoian T."/>
            <person name="Stajich J.E."/>
        </authorList>
    </citation>
    <scope>NUCLEOTIDE SEQUENCE</scope>
    <source>
        <strain evidence="1">JES_112</strain>
    </source>
</reference>
<proteinExistence type="predicted"/>
<dbReference type="EMBL" id="JAPDRQ010000027">
    <property type="protein sequence ID" value="KAJ9660896.1"/>
    <property type="molecule type" value="Genomic_DNA"/>
</dbReference>
<dbReference type="Proteomes" id="UP001172386">
    <property type="component" value="Unassembled WGS sequence"/>
</dbReference>
<comment type="caution">
    <text evidence="1">The sequence shown here is derived from an EMBL/GenBank/DDBJ whole genome shotgun (WGS) entry which is preliminary data.</text>
</comment>
<gene>
    <name evidence="1" type="ORF">H2198_002241</name>
</gene>
<organism evidence="1 2">
    <name type="scientific">Neophaeococcomyces mojaviensis</name>
    <dbReference type="NCBI Taxonomy" id="3383035"/>
    <lineage>
        <taxon>Eukaryota</taxon>
        <taxon>Fungi</taxon>
        <taxon>Dikarya</taxon>
        <taxon>Ascomycota</taxon>
        <taxon>Pezizomycotina</taxon>
        <taxon>Eurotiomycetes</taxon>
        <taxon>Chaetothyriomycetidae</taxon>
        <taxon>Chaetothyriales</taxon>
        <taxon>Chaetothyriales incertae sedis</taxon>
        <taxon>Neophaeococcomyces</taxon>
    </lineage>
</organism>
<name>A0ACC3AEL7_9EURO</name>